<dbReference type="RefSeq" id="WP_188565544.1">
    <property type="nucleotide sequence ID" value="NZ_BMED01000001.1"/>
</dbReference>
<evidence type="ECO:0000313" key="10">
    <source>
        <dbReference type="EMBL" id="GGC71140.1"/>
    </source>
</evidence>
<dbReference type="InterPro" id="IPR034746">
    <property type="entry name" value="POTRA"/>
</dbReference>
<dbReference type="GO" id="GO:0019867">
    <property type="term" value="C:outer membrane"/>
    <property type="evidence" value="ECO:0007669"/>
    <property type="project" value="InterPro"/>
</dbReference>
<dbReference type="Gene3D" id="3.10.20.310">
    <property type="entry name" value="membrane protein fhac"/>
    <property type="match status" value="2"/>
</dbReference>
<protein>
    <submittedName>
        <fullName evidence="10">Outer membrane protein assembly factor</fullName>
    </submittedName>
</protein>
<keyword evidence="2" id="KW-1134">Transmembrane beta strand</keyword>
<keyword evidence="6" id="KW-0998">Cell outer membrane</keyword>
<feature type="compositionally biased region" description="Acidic residues" evidence="7">
    <location>
        <begin position="73"/>
        <end position="83"/>
    </location>
</feature>
<evidence type="ECO:0000256" key="5">
    <source>
        <dbReference type="ARBA" id="ARBA00023136"/>
    </source>
</evidence>
<dbReference type="InterPro" id="IPR000184">
    <property type="entry name" value="Bac_surfAg_D15"/>
</dbReference>
<evidence type="ECO:0000256" key="7">
    <source>
        <dbReference type="SAM" id="MobiDB-lite"/>
    </source>
</evidence>
<dbReference type="InterPro" id="IPR039910">
    <property type="entry name" value="D15-like"/>
</dbReference>
<keyword evidence="5" id="KW-0472">Membrane</keyword>
<evidence type="ECO:0000313" key="11">
    <source>
        <dbReference type="Proteomes" id="UP000637423"/>
    </source>
</evidence>
<dbReference type="Pfam" id="PF07244">
    <property type="entry name" value="POTRA"/>
    <property type="match status" value="1"/>
</dbReference>
<evidence type="ECO:0000256" key="6">
    <source>
        <dbReference type="ARBA" id="ARBA00023237"/>
    </source>
</evidence>
<evidence type="ECO:0000256" key="1">
    <source>
        <dbReference type="ARBA" id="ARBA00004370"/>
    </source>
</evidence>
<feature type="chain" id="PRO_5037594270" evidence="8">
    <location>
        <begin position="20"/>
        <end position="658"/>
    </location>
</feature>
<evidence type="ECO:0000256" key="2">
    <source>
        <dbReference type="ARBA" id="ARBA00022452"/>
    </source>
</evidence>
<evidence type="ECO:0000256" key="4">
    <source>
        <dbReference type="ARBA" id="ARBA00022729"/>
    </source>
</evidence>
<dbReference type="PANTHER" id="PTHR12815:SF47">
    <property type="entry name" value="TRANSLOCATION AND ASSEMBLY MODULE SUBUNIT TAMA"/>
    <property type="match status" value="1"/>
</dbReference>
<comment type="caution">
    <text evidence="10">The sequence shown here is derived from an EMBL/GenBank/DDBJ whole genome shotgun (WGS) entry which is preliminary data.</text>
</comment>
<dbReference type="Proteomes" id="UP000637423">
    <property type="component" value="Unassembled WGS sequence"/>
</dbReference>
<dbReference type="Pfam" id="PF01103">
    <property type="entry name" value="Omp85"/>
    <property type="match status" value="1"/>
</dbReference>
<evidence type="ECO:0000259" key="9">
    <source>
        <dbReference type="PROSITE" id="PS51779"/>
    </source>
</evidence>
<organism evidence="10 11">
    <name type="scientific">Undibacterium terreum</name>
    <dbReference type="NCBI Taxonomy" id="1224302"/>
    <lineage>
        <taxon>Bacteria</taxon>
        <taxon>Pseudomonadati</taxon>
        <taxon>Pseudomonadota</taxon>
        <taxon>Betaproteobacteria</taxon>
        <taxon>Burkholderiales</taxon>
        <taxon>Oxalobacteraceae</taxon>
        <taxon>Undibacterium</taxon>
    </lineage>
</organism>
<name>A0A916UHI6_9BURK</name>
<sequence length="658" mass="71379">MQSLSAVLTSFLLCFGCYAAEQDTGGSKTETRPATQAETKNTADTSVSETGSGTGAPVPVPGSNASGSKSEAENEQPESEPDEPQAGRRAGRGGHLSHIEIGKAQGDWLALLREHIPELSANAEPQNVNPAMLRKLRRDVSNILATEGYFSPTVDFDTQVSVSAGGTDRVIVNIEPGPRTIVQAVSLNFSGALADAAKAGQAEAVKRRDAIVSAWGLPQGAAFRDDEWSSAKNAATENLRADTYASATIVDSKATVDAENQSAALQLELDSGPPFTLGEVVLSGFVRYPPLLVDRYNPPRKGEKYSRARLLEFQRALQNSPYFSTVAVSVDPDPAKAENVPVEVNVVERRSRDLGFGVGYSTNTGYRSEVSYRDRDLLDKAWDMRSAVRLEQRRQLAYADVYLPPRDGGYLDSFGVLADRANVSGLLLTRTALGVKRTSTHGHLEQRLGFNLSRERAEPDGEDATYTNALVGTVGWTWRDVDDSFAPRKGQIYQLDFAISEKALISDQRFIRVYGKHQRWIPIGKQDGFVLRAEVGEVFSPSIDGVPEDYLFRIGGSNTVRGYSYQSIGINQGTAVTGGRVMTAASAEYVHWLKQSNWGSAVFMDVGGASDTWKNIDLKQGYGVGARYKTPAGPIALDLAYGKQARKVRLDFSIAIAF</sequence>
<keyword evidence="3" id="KW-0812">Transmembrane</keyword>
<dbReference type="AlphaFoldDB" id="A0A916UHI6"/>
<keyword evidence="4 8" id="KW-0732">Signal</keyword>
<dbReference type="PROSITE" id="PS51779">
    <property type="entry name" value="POTRA"/>
    <property type="match status" value="1"/>
</dbReference>
<keyword evidence="11" id="KW-1185">Reference proteome</keyword>
<feature type="signal peptide" evidence="8">
    <location>
        <begin position="1"/>
        <end position="19"/>
    </location>
</feature>
<gene>
    <name evidence="10" type="ORF">GCM10011396_17840</name>
</gene>
<evidence type="ECO:0000256" key="3">
    <source>
        <dbReference type="ARBA" id="ARBA00022692"/>
    </source>
</evidence>
<proteinExistence type="predicted"/>
<reference evidence="10" key="2">
    <citation type="submission" date="2020-09" db="EMBL/GenBank/DDBJ databases">
        <authorList>
            <person name="Sun Q."/>
            <person name="Zhou Y."/>
        </authorList>
    </citation>
    <scope>NUCLEOTIDE SEQUENCE</scope>
    <source>
        <strain evidence="10">CGMCC 1.10998</strain>
    </source>
</reference>
<dbReference type="Gene3D" id="2.40.160.50">
    <property type="entry name" value="membrane protein fhac: a member of the omp85/tpsb transporter family"/>
    <property type="match status" value="1"/>
</dbReference>
<feature type="region of interest" description="Disordered" evidence="7">
    <location>
        <begin position="23"/>
        <end position="93"/>
    </location>
</feature>
<dbReference type="EMBL" id="BMED01000001">
    <property type="protein sequence ID" value="GGC71140.1"/>
    <property type="molecule type" value="Genomic_DNA"/>
</dbReference>
<comment type="subcellular location">
    <subcellularLocation>
        <location evidence="1">Membrane</location>
    </subcellularLocation>
</comment>
<feature type="compositionally biased region" description="Polar residues" evidence="7">
    <location>
        <begin position="24"/>
        <end position="51"/>
    </location>
</feature>
<dbReference type="PANTHER" id="PTHR12815">
    <property type="entry name" value="SORTING AND ASSEMBLY MACHINERY SAMM50 PROTEIN FAMILY MEMBER"/>
    <property type="match status" value="1"/>
</dbReference>
<feature type="domain" description="POTRA" evidence="9">
    <location>
        <begin position="275"/>
        <end position="349"/>
    </location>
</feature>
<reference evidence="10" key="1">
    <citation type="journal article" date="2014" name="Int. J. Syst. Evol. Microbiol.">
        <title>Complete genome sequence of Corynebacterium casei LMG S-19264T (=DSM 44701T), isolated from a smear-ripened cheese.</title>
        <authorList>
            <consortium name="US DOE Joint Genome Institute (JGI-PGF)"/>
            <person name="Walter F."/>
            <person name="Albersmeier A."/>
            <person name="Kalinowski J."/>
            <person name="Ruckert C."/>
        </authorList>
    </citation>
    <scope>NUCLEOTIDE SEQUENCE</scope>
    <source>
        <strain evidence="10">CGMCC 1.10998</strain>
    </source>
</reference>
<accession>A0A916UHI6</accession>
<dbReference type="InterPro" id="IPR010827">
    <property type="entry name" value="BamA/TamA_POTRA"/>
</dbReference>
<evidence type="ECO:0000256" key="8">
    <source>
        <dbReference type="SAM" id="SignalP"/>
    </source>
</evidence>